<dbReference type="Proteomes" id="UP000233786">
    <property type="component" value="Unassembled WGS sequence"/>
</dbReference>
<gene>
    <name evidence="2" type="ORF">A8926_3102</name>
</gene>
<accession>A0A2N3XXL5</accession>
<reference evidence="2" key="1">
    <citation type="submission" date="2017-12" db="EMBL/GenBank/DDBJ databases">
        <title>Sequencing the genomes of 1000 Actinobacteria strains.</title>
        <authorList>
            <person name="Klenk H.-P."/>
        </authorList>
    </citation>
    <scope>NUCLEOTIDE SEQUENCE [LARGE SCALE GENOMIC DNA]</scope>
    <source>
        <strain evidence="2">DSM 44228</strain>
    </source>
</reference>
<protein>
    <submittedName>
        <fullName evidence="2">Uncharacterized protein</fullName>
    </submittedName>
</protein>
<dbReference type="EMBL" id="PJNB01000001">
    <property type="protein sequence ID" value="PKW15402.1"/>
    <property type="molecule type" value="Genomic_DNA"/>
</dbReference>
<dbReference type="RefSeq" id="WP_010694788.1">
    <property type="nucleotide sequence ID" value="NZ_CP061007.1"/>
</dbReference>
<name>A0A2N3XXL5_SACSN</name>
<keyword evidence="1" id="KW-0732">Signal</keyword>
<comment type="caution">
    <text evidence="2">The sequence shown here is derived from an EMBL/GenBank/DDBJ whole genome shotgun (WGS) entry which is preliminary data.</text>
</comment>
<dbReference type="AlphaFoldDB" id="A0A2N3XXL5"/>
<evidence type="ECO:0000313" key="3">
    <source>
        <dbReference type="Proteomes" id="UP000233786"/>
    </source>
</evidence>
<dbReference type="PROSITE" id="PS51257">
    <property type="entry name" value="PROKAR_LIPOPROTEIN"/>
    <property type="match status" value="1"/>
</dbReference>
<dbReference type="STRING" id="994479.GCA_000194155_02339"/>
<feature type="chain" id="PRO_5038851142" evidence="1">
    <location>
        <begin position="25"/>
        <end position="196"/>
    </location>
</feature>
<feature type="signal peptide" evidence="1">
    <location>
        <begin position="1"/>
        <end position="24"/>
    </location>
</feature>
<organism evidence="2 3">
    <name type="scientific">Saccharopolyspora spinosa</name>
    <dbReference type="NCBI Taxonomy" id="60894"/>
    <lineage>
        <taxon>Bacteria</taxon>
        <taxon>Bacillati</taxon>
        <taxon>Actinomycetota</taxon>
        <taxon>Actinomycetes</taxon>
        <taxon>Pseudonocardiales</taxon>
        <taxon>Pseudonocardiaceae</taxon>
        <taxon>Saccharopolyspora</taxon>
    </lineage>
</organism>
<dbReference type="OrthoDB" id="3703643at2"/>
<evidence type="ECO:0000256" key="1">
    <source>
        <dbReference type="SAM" id="SignalP"/>
    </source>
</evidence>
<evidence type="ECO:0000313" key="2">
    <source>
        <dbReference type="EMBL" id="PKW15402.1"/>
    </source>
</evidence>
<keyword evidence="3" id="KW-1185">Reference proteome</keyword>
<sequence length="196" mass="20776">MKISTLQRSVAVMTLMGLLVAGCAGNPGFDPDDDRFKVLPQICDLVSPVMAGQLIGTPYETDTIAVETTGYCSWTYRDLGSEGAHPLERKLSLHVSLHRSNDARSGANGALEELDRLSGDSPNHFERVLGFGEYAVRSNTSEGVDYIIVVGNLNLKMSFAGVDVDAAGNTTPIPPGQAVEPAAVFAREIAANAAKP</sequence>
<proteinExistence type="predicted"/>